<dbReference type="Proteomes" id="UP001596031">
    <property type="component" value="Unassembled WGS sequence"/>
</dbReference>
<proteinExistence type="predicted"/>
<sequence length="417" mass="45745">MLRIHDEVFELSDPGLATALASIYGTKVRPFCICRTGGVEMYIAKISGKYAVKRMPNTGPDHAPDCDSYEPPAELSGLGQLVGNAIDEDAEEGLTTLKLGFSLTKVAGKSAPSPGTSEKDSVKTDGNKLTLRGTLHYLWEQAGFNRWSPAMEGKRSWAVVRKYLLLAAENKMAKGGTLLERLYVPEPFTADKKAEIAQRRMSRLAKASAPAGATRQLMIVVGEVAEIGKARFGFKIRFKHVPDCDFMMNEDLHTRLQKRFATEIELWNSNSANGVHLMAIATVGVGHTGVPSFEEIALMAVSPGWVPFESQFELMLLNTLGEKKRRYVKGLRYNLASTSPLATLVLSDTEPDPTALYVVPFGASEDYLQELDQLIENSKLPSWKWEPGTAELPAFPSATALKPYRKQPALPPVESGI</sequence>
<dbReference type="EMBL" id="JBHSMS010000073">
    <property type="protein sequence ID" value="MFC5513553.1"/>
    <property type="molecule type" value="Genomic_DNA"/>
</dbReference>
<reference evidence="2" key="1">
    <citation type="journal article" date="2019" name="Int. J. Syst. Evol. Microbiol.">
        <title>The Global Catalogue of Microorganisms (GCM) 10K type strain sequencing project: providing services to taxonomists for standard genome sequencing and annotation.</title>
        <authorList>
            <consortium name="The Broad Institute Genomics Platform"/>
            <consortium name="The Broad Institute Genome Sequencing Center for Infectious Disease"/>
            <person name="Wu L."/>
            <person name="Ma J."/>
        </authorList>
    </citation>
    <scope>NUCLEOTIDE SEQUENCE [LARGE SCALE GENOMIC DNA]</scope>
    <source>
        <strain evidence="2">CCUG 38813</strain>
    </source>
</reference>
<protein>
    <submittedName>
        <fullName evidence="1">DUF1173 domain-containing protein</fullName>
    </submittedName>
</protein>
<comment type="caution">
    <text evidence="1">The sequence shown here is derived from an EMBL/GenBank/DDBJ whole genome shotgun (WGS) entry which is preliminary data.</text>
</comment>
<evidence type="ECO:0000313" key="1">
    <source>
        <dbReference type="EMBL" id="MFC5513553.1"/>
    </source>
</evidence>
<evidence type="ECO:0000313" key="2">
    <source>
        <dbReference type="Proteomes" id="UP001596031"/>
    </source>
</evidence>
<dbReference type="InterPro" id="IPR009553">
    <property type="entry name" value="DUF1173"/>
</dbReference>
<accession>A0ABW0PMK2</accession>
<dbReference type="RefSeq" id="WP_379725945.1">
    <property type="nucleotide sequence ID" value="NZ_JBHSMS010000073.1"/>
</dbReference>
<gene>
    <name evidence="1" type="ORF">ACFPOU_20855</name>
</gene>
<dbReference type="Pfam" id="PF06666">
    <property type="entry name" value="DUF1173"/>
    <property type="match status" value="1"/>
</dbReference>
<organism evidence="1 2">
    <name type="scientific">Massilia jejuensis</name>
    <dbReference type="NCBI Taxonomy" id="648894"/>
    <lineage>
        <taxon>Bacteria</taxon>
        <taxon>Pseudomonadati</taxon>
        <taxon>Pseudomonadota</taxon>
        <taxon>Betaproteobacteria</taxon>
        <taxon>Burkholderiales</taxon>
        <taxon>Oxalobacteraceae</taxon>
        <taxon>Telluria group</taxon>
        <taxon>Massilia</taxon>
    </lineage>
</organism>
<name>A0ABW0PMK2_9BURK</name>
<keyword evidence="2" id="KW-1185">Reference proteome</keyword>